<evidence type="ECO:0000313" key="3">
    <source>
        <dbReference type="EMBL" id="WHX46971.1"/>
    </source>
</evidence>
<dbReference type="InterPro" id="IPR001296">
    <property type="entry name" value="Glyco_trans_1"/>
</dbReference>
<dbReference type="EC" id="2.4.-.-" evidence="3"/>
<accession>A0AA95HZF4</accession>
<dbReference type="PANTHER" id="PTHR45947:SF3">
    <property type="entry name" value="SULFOQUINOVOSYL TRANSFERASE SQD2"/>
    <property type="match status" value="1"/>
</dbReference>
<evidence type="ECO:0000259" key="2">
    <source>
        <dbReference type="Pfam" id="PF13439"/>
    </source>
</evidence>
<protein>
    <submittedName>
        <fullName evidence="3">Glycosyltransferase family 4 protein</fullName>
        <ecNumber evidence="3">2.4.-.-</ecNumber>
    </submittedName>
</protein>
<keyword evidence="3" id="KW-0808">Transferase</keyword>
<reference evidence="3" key="1">
    <citation type="submission" date="2023-05" db="EMBL/GenBank/DDBJ databases">
        <title>Comparative genomics of Bacillaceae isolates and their secondary metabolite potential.</title>
        <authorList>
            <person name="Song L."/>
            <person name="Nielsen L.J."/>
            <person name="Mohite O."/>
            <person name="Xu X."/>
            <person name="Weber T."/>
            <person name="Kovacs A.T."/>
        </authorList>
    </citation>
    <scope>NUCLEOTIDE SEQUENCE</scope>
    <source>
        <strain evidence="3">B2_4</strain>
    </source>
</reference>
<dbReference type="InterPro" id="IPR050194">
    <property type="entry name" value="Glycosyltransferase_grp1"/>
</dbReference>
<evidence type="ECO:0000259" key="1">
    <source>
        <dbReference type="Pfam" id="PF00534"/>
    </source>
</evidence>
<dbReference type="Pfam" id="PF13439">
    <property type="entry name" value="Glyco_transf_4"/>
    <property type="match status" value="1"/>
</dbReference>
<dbReference type="GO" id="GO:0016758">
    <property type="term" value="F:hexosyltransferase activity"/>
    <property type="evidence" value="ECO:0007669"/>
    <property type="project" value="TreeGrafter"/>
</dbReference>
<sequence length="363" mass="39899">MRILIVAPEQIPVPGNGSVEISILAVAKQLAKKHTVTVVSRAAKGLPVQSNEGGVTIVRVPSGSSKIYIASVLRFIRGKAFDVIQVDNRPHYMSSIQQAFPKMKVTLFLHSLTFVPPHHSIARSLKHAKLIIANSSSLRQKLMHRFPAAAAQIQTVELGVDTGRFRPATAADRANYRKKYGIGDKYTVLFVGRVIPRKGVPILLKAASLASQEIPLQVVIAGRGSASYMKQLRALASKLNVPVKWLGKQKHSDIHKIYQAADCLVCPSQKHEAFGLVNIEAMASGLPVIASRIGGIPEIVKHESNGFLVDDYRRAERFAQYLIRLGKNKELGRSIGARGRSSVIQNFTWRLTADRLSSLYAHR</sequence>
<name>A0AA95HZF4_9BACL</name>
<dbReference type="KEGG" id="pwn:QNH46_12315"/>
<keyword evidence="3" id="KW-0328">Glycosyltransferase</keyword>
<dbReference type="PANTHER" id="PTHR45947">
    <property type="entry name" value="SULFOQUINOVOSYL TRANSFERASE SQD2"/>
    <property type="match status" value="1"/>
</dbReference>
<dbReference type="SUPFAM" id="SSF53756">
    <property type="entry name" value="UDP-Glycosyltransferase/glycogen phosphorylase"/>
    <property type="match status" value="1"/>
</dbReference>
<feature type="domain" description="Glycosyltransferase subfamily 4-like N-terminal" evidence="2">
    <location>
        <begin position="19"/>
        <end position="164"/>
    </location>
</feature>
<proteinExistence type="predicted"/>
<gene>
    <name evidence="3" type="ORF">QNH46_12315</name>
</gene>
<evidence type="ECO:0000313" key="4">
    <source>
        <dbReference type="Proteomes" id="UP001177943"/>
    </source>
</evidence>
<organism evidence="3 4">
    <name type="scientific">Paenibacillus woosongensis</name>
    <dbReference type="NCBI Taxonomy" id="307580"/>
    <lineage>
        <taxon>Bacteria</taxon>
        <taxon>Bacillati</taxon>
        <taxon>Bacillota</taxon>
        <taxon>Bacilli</taxon>
        <taxon>Bacillales</taxon>
        <taxon>Paenibacillaceae</taxon>
        <taxon>Paenibacillus</taxon>
    </lineage>
</organism>
<dbReference type="InterPro" id="IPR028098">
    <property type="entry name" value="Glyco_trans_4-like_N"/>
</dbReference>
<dbReference type="RefSeq" id="WP_283924573.1">
    <property type="nucleotide sequence ID" value="NZ_CP126084.1"/>
</dbReference>
<dbReference type="Pfam" id="PF00534">
    <property type="entry name" value="Glycos_transf_1"/>
    <property type="match status" value="1"/>
</dbReference>
<dbReference type="Proteomes" id="UP001177943">
    <property type="component" value="Chromosome"/>
</dbReference>
<feature type="domain" description="Glycosyl transferase family 1" evidence="1">
    <location>
        <begin position="172"/>
        <end position="340"/>
    </location>
</feature>
<dbReference type="CDD" id="cd03801">
    <property type="entry name" value="GT4_PimA-like"/>
    <property type="match status" value="1"/>
</dbReference>
<dbReference type="Gene3D" id="3.40.50.2000">
    <property type="entry name" value="Glycogen Phosphorylase B"/>
    <property type="match status" value="2"/>
</dbReference>
<dbReference type="AlphaFoldDB" id="A0AA95HZF4"/>
<dbReference type="EMBL" id="CP126084">
    <property type="protein sequence ID" value="WHX46971.1"/>
    <property type="molecule type" value="Genomic_DNA"/>
</dbReference>